<dbReference type="Gene3D" id="1.50.40.10">
    <property type="entry name" value="Mitochondrial carrier domain"/>
    <property type="match status" value="1"/>
</dbReference>
<dbReference type="SUPFAM" id="SSF103506">
    <property type="entry name" value="Mitochondrial carrier"/>
    <property type="match status" value="1"/>
</dbReference>
<evidence type="ECO:0000256" key="3">
    <source>
        <dbReference type="ARBA" id="ARBA00022448"/>
    </source>
</evidence>
<dbReference type="InterPro" id="IPR002067">
    <property type="entry name" value="MCP"/>
</dbReference>
<evidence type="ECO:0000256" key="11">
    <source>
        <dbReference type="ARBA" id="ARBA00040264"/>
    </source>
</evidence>
<comment type="catalytic activity">
    <reaction evidence="10">
        <text>(S)-malate(in) + 2-oxoglutarate(out) = (S)-malate(out) + 2-oxoglutarate(in)</text>
        <dbReference type="Rhea" id="RHEA:71587"/>
        <dbReference type="ChEBI" id="CHEBI:15589"/>
        <dbReference type="ChEBI" id="CHEBI:16810"/>
    </reaction>
</comment>
<comment type="caution">
    <text evidence="18">The sequence shown here is derived from an EMBL/GenBank/DDBJ whole genome shotgun (WGS) entry which is preliminary data.</text>
</comment>
<evidence type="ECO:0000256" key="15">
    <source>
        <dbReference type="ARBA" id="ARBA00052710"/>
    </source>
</evidence>
<keyword evidence="6" id="KW-0677">Repeat</keyword>
<comment type="similarity">
    <text evidence="2 17">Belongs to the mitochondrial carrier (TC 2.A.29) family.</text>
</comment>
<comment type="catalytic activity">
    <reaction evidence="12">
        <text>oxaloacetate(in) + 2-oxoglutarate(out) = oxaloacetate(out) + 2-oxoglutarate(in)</text>
        <dbReference type="Rhea" id="RHEA:71603"/>
        <dbReference type="ChEBI" id="CHEBI:16452"/>
        <dbReference type="ChEBI" id="CHEBI:16810"/>
    </reaction>
</comment>
<evidence type="ECO:0000256" key="7">
    <source>
        <dbReference type="ARBA" id="ARBA00022989"/>
    </source>
</evidence>
<keyword evidence="7" id="KW-1133">Transmembrane helix</keyword>
<evidence type="ECO:0000256" key="10">
    <source>
        <dbReference type="ARBA" id="ARBA00036491"/>
    </source>
</evidence>
<evidence type="ECO:0000256" key="12">
    <source>
        <dbReference type="ARBA" id="ARBA00050120"/>
    </source>
</evidence>
<sequence>MAESAPKKTIPNGIKFLFGGTAGMAATLFVQPLDLVKNRMQMSGAGSAVKEYKSSFHAFSTILRKEGVLAMYNGISAGLLRQATYTTTRLGVFTWAMEACTSSDGTPPNFATKAGLGMLAGVCGAFVGTPAEVSLIRMTLDGRLPPAERRNYNNVFDALMRISKEEGVLTLWRGAIPTMGRAMVVNAAQLATYSQAKQLLLATGYFKDNVACHFASSVISGFVTTVASLPVDIAKTRIQNMKKVDGKGEYKGTLDVFTKVVRNEGIFALWKGFTPYFARLAPHTVLTFIFLEQLNAFYLNYVA</sequence>
<dbReference type="Pfam" id="PF00153">
    <property type="entry name" value="Mito_carr"/>
    <property type="match status" value="3"/>
</dbReference>
<comment type="subcellular location">
    <subcellularLocation>
        <location evidence="1">Membrane</location>
        <topology evidence="1">Multi-pass membrane protein</topology>
    </subcellularLocation>
</comment>
<organism evidence="18 19">
    <name type="scientific">Gryllus longicercus</name>
    <dbReference type="NCBI Taxonomy" id="2509291"/>
    <lineage>
        <taxon>Eukaryota</taxon>
        <taxon>Metazoa</taxon>
        <taxon>Ecdysozoa</taxon>
        <taxon>Arthropoda</taxon>
        <taxon>Hexapoda</taxon>
        <taxon>Insecta</taxon>
        <taxon>Pterygota</taxon>
        <taxon>Neoptera</taxon>
        <taxon>Polyneoptera</taxon>
        <taxon>Orthoptera</taxon>
        <taxon>Ensifera</taxon>
        <taxon>Gryllidea</taxon>
        <taxon>Grylloidea</taxon>
        <taxon>Gryllidae</taxon>
        <taxon>Gryllinae</taxon>
        <taxon>Gryllus</taxon>
    </lineage>
</organism>
<comment type="catalytic activity">
    <reaction evidence="15">
        <text>succinate(in) + 2-oxoglutarate(out) = succinate(out) + 2-oxoglutarate(in)</text>
        <dbReference type="Rhea" id="RHEA:71595"/>
        <dbReference type="ChEBI" id="CHEBI:16810"/>
        <dbReference type="ChEBI" id="CHEBI:30031"/>
    </reaction>
</comment>
<evidence type="ECO:0000256" key="8">
    <source>
        <dbReference type="ARBA" id="ARBA00023055"/>
    </source>
</evidence>
<dbReference type="GO" id="GO:0016020">
    <property type="term" value="C:membrane"/>
    <property type="evidence" value="ECO:0007669"/>
    <property type="project" value="UniProtKB-SubCell"/>
</dbReference>
<evidence type="ECO:0000313" key="19">
    <source>
        <dbReference type="Proteomes" id="UP001378592"/>
    </source>
</evidence>
<comment type="catalytic activity">
    <reaction evidence="14">
        <text>malonate(in) + 2-oxoglutarate(out) = malonate(out) + 2-oxoglutarate(in)</text>
        <dbReference type="Rhea" id="RHEA:71591"/>
        <dbReference type="ChEBI" id="CHEBI:15792"/>
        <dbReference type="ChEBI" id="CHEBI:16810"/>
    </reaction>
</comment>
<evidence type="ECO:0000256" key="4">
    <source>
        <dbReference type="ARBA" id="ARBA00022449"/>
    </source>
</evidence>
<keyword evidence="9 16" id="KW-0472">Membrane</keyword>
<evidence type="ECO:0000313" key="18">
    <source>
        <dbReference type="EMBL" id="KAK7869472.1"/>
    </source>
</evidence>
<evidence type="ECO:0000256" key="9">
    <source>
        <dbReference type="ARBA" id="ARBA00023136"/>
    </source>
</evidence>
<feature type="repeat" description="Solcar" evidence="16">
    <location>
        <begin position="14"/>
        <end position="99"/>
    </location>
</feature>
<comment type="catalytic activity">
    <reaction evidence="13">
        <text>maleate(in) + 2-oxoglutarate(out) = maleate(out) + 2-oxoglutarate(in)</text>
        <dbReference type="Rhea" id="RHEA:71599"/>
        <dbReference type="ChEBI" id="CHEBI:16810"/>
        <dbReference type="ChEBI" id="CHEBI:30780"/>
    </reaction>
</comment>
<evidence type="ECO:0000256" key="5">
    <source>
        <dbReference type="ARBA" id="ARBA00022692"/>
    </source>
</evidence>
<dbReference type="AlphaFoldDB" id="A0AAN9ZB65"/>
<dbReference type="PANTHER" id="PTHR45618">
    <property type="entry name" value="MITOCHONDRIAL DICARBOXYLATE CARRIER-RELATED"/>
    <property type="match status" value="1"/>
</dbReference>
<evidence type="ECO:0000256" key="14">
    <source>
        <dbReference type="ARBA" id="ARBA00052538"/>
    </source>
</evidence>
<keyword evidence="3 17" id="KW-0813">Transport</keyword>
<keyword evidence="4" id="KW-0050">Antiport</keyword>
<evidence type="ECO:0000256" key="2">
    <source>
        <dbReference type="ARBA" id="ARBA00006375"/>
    </source>
</evidence>
<evidence type="ECO:0000256" key="1">
    <source>
        <dbReference type="ARBA" id="ARBA00004141"/>
    </source>
</evidence>
<feature type="repeat" description="Solcar" evidence="16">
    <location>
        <begin position="208"/>
        <end position="297"/>
    </location>
</feature>
<dbReference type="PROSITE" id="PS50920">
    <property type="entry name" value="SOLCAR"/>
    <property type="match status" value="3"/>
</dbReference>
<proteinExistence type="inferred from homology"/>
<dbReference type="FunFam" id="1.50.40.10:FF:000013">
    <property type="entry name" value="Mitochondrial 2-oxoglutarate/malate carrier protein-like protein"/>
    <property type="match status" value="1"/>
</dbReference>
<dbReference type="InterPro" id="IPR023395">
    <property type="entry name" value="MCP_dom_sf"/>
</dbReference>
<dbReference type="GO" id="GO:0006869">
    <property type="term" value="P:lipid transport"/>
    <property type="evidence" value="ECO:0007669"/>
    <property type="project" value="UniProtKB-KW"/>
</dbReference>
<dbReference type="PRINTS" id="PR00784">
    <property type="entry name" value="MTUNCOUPLING"/>
</dbReference>
<evidence type="ECO:0000256" key="6">
    <source>
        <dbReference type="ARBA" id="ARBA00022737"/>
    </source>
</evidence>
<keyword evidence="19" id="KW-1185">Reference proteome</keyword>
<gene>
    <name evidence="18" type="ORF">R5R35_008189</name>
</gene>
<dbReference type="InterPro" id="IPR050391">
    <property type="entry name" value="Mito_Metabolite_Transporter"/>
</dbReference>
<feature type="repeat" description="Solcar" evidence="16">
    <location>
        <begin position="108"/>
        <end position="199"/>
    </location>
</feature>
<protein>
    <recommendedName>
        <fullName evidence="11">Mitochondrial 2-oxoglutarate/malate carrier protein</fullName>
    </recommendedName>
</protein>
<dbReference type="InterPro" id="IPR018108">
    <property type="entry name" value="MCP_transmembrane"/>
</dbReference>
<keyword evidence="8" id="KW-0445">Lipid transport</keyword>
<dbReference type="Proteomes" id="UP001378592">
    <property type="component" value="Unassembled WGS sequence"/>
</dbReference>
<dbReference type="EMBL" id="JAZDUA010000074">
    <property type="protein sequence ID" value="KAK7869472.1"/>
    <property type="molecule type" value="Genomic_DNA"/>
</dbReference>
<dbReference type="GO" id="GO:0015297">
    <property type="term" value="F:antiporter activity"/>
    <property type="evidence" value="ECO:0007669"/>
    <property type="project" value="UniProtKB-KW"/>
</dbReference>
<reference evidence="18 19" key="1">
    <citation type="submission" date="2024-03" db="EMBL/GenBank/DDBJ databases">
        <title>The genome assembly and annotation of the cricket Gryllus longicercus Weissman &amp; Gray.</title>
        <authorList>
            <person name="Szrajer S."/>
            <person name="Gray D."/>
            <person name="Ylla G."/>
        </authorList>
    </citation>
    <scope>NUCLEOTIDE SEQUENCE [LARGE SCALE GENOMIC DNA]</scope>
    <source>
        <strain evidence="18">DAG 2021-001</strain>
        <tissue evidence="18">Whole body minus gut</tissue>
    </source>
</reference>
<accession>A0AAN9ZB65</accession>
<name>A0AAN9ZB65_9ORTH</name>
<evidence type="ECO:0000256" key="17">
    <source>
        <dbReference type="RuleBase" id="RU000488"/>
    </source>
</evidence>
<evidence type="ECO:0000256" key="13">
    <source>
        <dbReference type="ARBA" id="ARBA00050291"/>
    </source>
</evidence>
<keyword evidence="5 16" id="KW-0812">Transmembrane</keyword>
<evidence type="ECO:0000256" key="16">
    <source>
        <dbReference type="PROSITE-ProRule" id="PRU00282"/>
    </source>
</evidence>